<organism evidence="2">
    <name type="scientific">Heterosigma akashiwo</name>
    <name type="common">Chromophytic alga</name>
    <name type="synonym">Heterosigma carterae</name>
    <dbReference type="NCBI Taxonomy" id="2829"/>
    <lineage>
        <taxon>Eukaryota</taxon>
        <taxon>Sar</taxon>
        <taxon>Stramenopiles</taxon>
        <taxon>Ochrophyta</taxon>
        <taxon>Raphidophyceae</taxon>
        <taxon>Chattonellales</taxon>
        <taxon>Chattonellaceae</taxon>
        <taxon>Heterosigma</taxon>
    </lineage>
</organism>
<evidence type="ECO:0000259" key="1">
    <source>
        <dbReference type="Pfam" id="PF18199"/>
    </source>
</evidence>
<dbReference type="PANTHER" id="PTHR45703">
    <property type="entry name" value="DYNEIN HEAVY CHAIN"/>
    <property type="match status" value="1"/>
</dbReference>
<dbReference type="InterPro" id="IPR041228">
    <property type="entry name" value="Dynein_C"/>
</dbReference>
<dbReference type="GO" id="GO:0051959">
    <property type="term" value="F:dynein light intermediate chain binding"/>
    <property type="evidence" value="ECO:0007669"/>
    <property type="project" value="InterPro"/>
</dbReference>
<dbReference type="GO" id="GO:0030286">
    <property type="term" value="C:dynein complex"/>
    <property type="evidence" value="ECO:0007669"/>
    <property type="project" value="InterPro"/>
</dbReference>
<dbReference type="InterPro" id="IPR043160">
    <property type="entry name" value="Dynein_C_barrel"/>
</dbReference>
<dbReference type="PANTHER" id="PTHR45703:SF8">
    <property type="entry name" value="DYNEINS HEAVY CHAIN"/>
    <property type="match status" value="1"/>
</dbReference>
<feature type="domain" description="Dynein heavy chain C-terminal" evidence="1">
    <location>
        <begin position="13"/>
        <end position="284"/>
    </location>
</feature>
<name>A0A7S3YEA8_HETAK</name>
<dbReference type="Gene3D" id="3.10.490.20">
    <property type="match status" value="1"/>
</dbReference>
<dbReference type="GO" id="GO:0007018">
    <property type="term" value="P:microtubule-based movement"/>
    <property type="evidence" value="ECO:0007669"/>
    <property type="project" value="InterPro"/>
</dbReference>
<protein>
    <recommendedName>
        <fullName evidence="1">Dynein heavy chain C-terminal domain-containing protein</fullName>
    </recommendedName>
</protein>
<accession>A0A7S3YEA8</accession>
<dbReference type="EMBL" id="HBIU01055871">
    <property type="protein sequence ID" value="CAE0649035.1"/>
    <property type="molecule type" value="Transcribed_RNA"/>
</dbReference>
<reference evidence="2" key="1">
    <citation type="submission" date="2021-01" db="EMBL/GenBank/DDBJ databases">
        <authorList>
            <person name="Corre E."/>
            <person name="Pelletier E."/>
            <person name="Niang G."/>
            <person name="Scheremetjew M."/>
            <person name="Finn R."/>
            <person name="Kale V."/>
            <person name="Holt S."/>
            <person name="Cochrane G."/>
            <person name="Meng A."/>
            <person name="Brown T."/>
            <person name="Cohen L."/>
        </authorList>
    </citation>
    <scope>NUCLEOTIDE SEQUENCE</scope>
    <source>
        <strain evidence="2">CCMP3107</strain>
    </source>
</reference>
<evidence type="ECO:0000313" key="2">
    <source>
        <dbReference type="EMBL" id="CAE0649035.1"/>
    </source>
</evidence>
<dbReference type="Pfam" id="PF18199">
    <property type="entry name" value="Dynein_C"/>
    <property type="match status" value="1"/>
</dbReference>
<sequence length="288" mass="32170">MITLGLKAKPLMEKESGPFVVVAMQECGRMNALTSEIRRSLVELDKGLKGQLNMSGSMEDLVVALSINQWPGRNPFALCAWEKLAWPSRKGLLSQFQDMLLRIEELNKWVEEFVTPLCMWLPGLFNPTAYLTAVMQVTARSRGFALDQMTTETHITTYYDPAGIDFVPDDGVFIHGIYIEGARWPALDELEATEPVGNVSTGGVLTDSRLKELLPLLPVIYVKAVQVQPSWEPSAVGYLRHTPDVYECPVYLTSFRGPTYIFLATMKTEAPTSKWVLTGTAMIMQTDD</sequence>
<proteinExistence type="predicted"/>
<dbReference type="AlphaFoldDB" id="A0A7S3YEA8"/>
<dbReference type="GO" id="GO:0045505">
    <property type="term" value="F:dynein intermediate chain binding"/>
    <property type="evidence" value="ECO:0007669"/>
    <property type="project" value="InterPro"/>
</dbReference>
<dbReference type="Gene3D" id="1.20.1270.280">
    <property type="match status" value="1"/>
</dbReference>
<gene>
    <name evidence="2" type="ORF">HAKA00212_LOCUS24547</name>
</gene>
<dbReference type="InterPro" id="IPR026983">
    <property type="entry name" value="DHC"/>
</dbReference>